<organism evidence="7 8">
    <name type="scientific">Marasmius tenuissimus</name>
    <dbReference type="NCBI Taxonomy" id="585030"/>
    <lineage>
        <taxon>Eukaryota</taxon>
        <taxon>Fungi</taxon>
        <taxon>Dikarya</taxon>
        <taxon>Basidiomycota</taxon>
        <taxon>Agaricomycotina</taxon>
        <taxon>Agaricomycetes</taxon>
        <taxon>Agaricomycetidae</taxon>
        <taxon>Agaricales</taxon>
        <taxon>Marasmiineae</taxon>
        <taxon>Marasmiaceae</taxon>
        <taxon>Marasmius</taxon>
    </lineage>
</organism>
<evidence type="ECO:0000256" key="2">
    <source>
        <dbReference type="ARBA" id="ARBA00022801"/>
    </source>
</evidence>
<gene>
    <name evidence="7" type="ORF">AAF712_001074</name>
</gene>
<evidence type="ECO:0000256" key="5">
    <source>
        <dbReference type="ARBA" id="ARBA00023326"/>
    </source>
</evidence>
<keyword evidence="4" id="KW-0326">Glycosidase</keyword>
<reference evidence="7 8" key="1">
    <citation type="submission" date="2024-05" db="EMBL/GenBank/DDBJ databases">
        <title>A draft genome resource for the thread blight pathogen Marasmius tenuissimus strain MS-2.</title>
        <authorList>
            <person name="Yulfo-Soto G.E."/>
            <person name="Baruah I.K."/>
            <person name="Amoako-Attah I."/>
            <person name="Bukari Y."/>
            <person name="Meinhardt L.W."/>
            <person name="Bailey B.A."/>
            <person name="Cohen S.P."/>
        </authorList>
    </citation>
    <scope>NUCLEOTIDE SEQUENCE [LARGE SCALE GENOMIC DNA]</scope>
    <source>
        <strain evidence="7 8">MS-2</strain>
    </source>
</reference>
<protein>
    <submittedName>
        <fullName evidence="7">Uncharacterized protein</fullName>
    </submittedName>
</protein>
<dbReference type="Gene3D" id="2.130.10.10">
    <property type="entry name" value="YVTN repeat-like/Quinoprotein amine dehydrogenase"/>
    <property type="match status" value="1"/>
</dbReference>
<evidence type="ECO:0000256" key="3">
    <source>
        <dbReference type="ARBA" id="ARBA00023277"/>
    </source>
</evidence>
<keyword evidence="3" id="KW-0119">Carbohydrate metabolism</keyword>
<accession>A0ABR3AFJ4</accession>
<keyword evidence="2" id="KW-0378">Hydrolase</keyword>
<keyword evidence="1" id="KW-0732">Signal</keyword>
<dbReference type="EMBL" id="JBBXMP010000002">
    <property type="protein sequence ID" value="KAL0072151.1"/>
    <property type="molecule type" value="Genomic_DNA"/>
</dbReference>
<sequence length="109" mass="11288">MLPCSQWDSAHNISLKSMADGIEETAILGLISPPSGPSLLSAVGDIVGAYDGAHNRSHILNRNTIGFVHNNLDKAPSTGFSGVEWPTTADVDFAGNKPAMIVGIGTGNT</sequence>
<evidence type="ECO:0000256" key="6">
    <source>
        <dbReference type="ARBA" id="ARBA00037986"/>
    </source>
</evidence>
<dbReference type="InterPro" id="IPR015943">
    <property type="entry name" value="WD40/YVTN_repeat-like_dom_sf"/>
</dbReference>
<evidence type="ECO:0000256" key="1">
    <source>
        <dbReference type="ARBA" id="ARBA00022729"/>
    </source>
</evidence>
<evidence type="ECO:0000313" key="7">
    <source>
        <dbReference type="EMBL" id="KAL0072151.1"/>
    </source>
</evidence>
<name>A0ABR3AFJ4_9AGAR</name>
<dbReference type="PANTHER" id="PTHR43739:SF2">
    <property type="entry name" value="OLIGOXYLOGLUCAN-REDUCING END-SPECIFIC XYLOGLUCANASE-RELATED"/>
    <property type="match status" value="1"/>
</dbReference>
<dbReference type="PANTHER" id="PTHR43739">
    <property type="entry name" value="XYLOGLUCANASE (EUROFUNG)"/>
    <property type="match status" value="1"/>
</dbReference>
<comment type="similarity">
    <text evidence="6">Belongs to the glycosyl hydrolase 74 family.</text>
</comment>
<comment type="caution">
    <text evidence="7">The sequence shown here is derived from an EMBL/GenBank/DDBJ whole genome shotgun (WGS) entry which is preliminary data.</text>
</comment>
<proteinExistence type="inferred from homology"/>
<dbReference type="Proteomes" id="UP001437256">
    <property type="component" value="Unassembled WGS sequence"/>
</dbReference>
<dbReference type="InterPro" id="IPR052025">
    <property type="entry name" value="Xyloglucanase_GH74"/>
</dbReference>
<keyword evidence="5" id="KW-0624">Polysaccharide degradation</keyword>
<evidence type="ECO:0000256" key="4">
    <source>
        <dbReference type="ARBA" id="ARBA00023295"/>
    </source>
</evidence>
<evidence type="ECO:0000313" key="8">
    <source>
        <dbReference type="Proteomes" id="UP001437256"/>
    </source>
</evidence>
<keyword evidence="8" id="KW-1185">Reference proteome</keyword>